<dbReference type="EMBL" id="MNAO01000430">
    <property type="protein sequence ID" value="OHV14802.1"/>
    <property type="molecule type" value="Genomic_DNA"/>
</dbReference>
<comment type="caution">
    <text evidence="1">The sequence shown here is derived from an EMBL/GenBank/DDBJ whole genome shotgun (WGS) entry which is preliminary data.</text>
</comment>
<evidence type="ECO:0000313" key="1">
    <source>
        <dbReference type="EMBL" id="OHV14802.1"/>
    </source>
</evidence>
<gene>
    <name evidence="1" type="ORF">BK022_23710</name>
</gene>
<sequence>MNPITASHSPGYLQETTMHAIFTHSNPERLRAIRGDLALSVCLHEAGHAWVARALRAPFTTLHLPDLGAPIQHTGPAPANEDALPAVLTSTAGLSSDDRISILLGGYAGELCLYERSYIEKGGQFFTQLDRSIDDAAEIARILGRLEPTTTLAAERVLVDAFVGVGRRPHTLLARDLSGFRRWVSRLHAAWEREGFRSMGLNSDLLPDAA</sequence>
<accession>A0A1S1P2I2</accession>
<reference evidence="1 2" key="1">
    <citation type="submission" date="2016-10" db="EMBL/GenBank/DDBJ databases">
        <title>Draft genome sequence of Methylobacterium extorquens CP3, a seed endophyte of Crotalaria pumila with plant growth-promoting and metal tolerance properties.</title>
        <authorList>
            <person name="Sanchez-Lopez A.S."/>
            <person name="Van Hamme J.D."/>
            <person name="Thijs S."/>
            <person name="Mcammond B.M."/>
            <person name="Stevens V."/>
            <person name="Gonzalez-Chavez M.D.C."/>
            <person name="Vangronsveld J."/>
        </authorList>
    </citation>
    <scope>NUCLEOTIDE SEQUENCE [LARGE SCALE GENOMIC DNA]</scope>
    <source>
        <strain evidence="1 2">CP3</strain>
    </source>
</reference>
<dbReference type="AlphaFoldDB" id="A0A1S1P2I2"/>
<name>A0A1S1P2I2_METEX</name>
<dbReference type="Proteomes" id="UP000180215">
    <property type="component" value="Unassembled WGS sequence"/>
</dbReference>
<protein>
    <recommendedName>
        <fullName evidence="3">Peptidase M41 domain-containing protein</fullName>
    </recommendedName>
</protein>
<evidence type="ECO:0008006" key="3">
    <source>
        <dbReference type="Google" id="ProtNLM"/>
    </source>
</evidence>
<evidence type="ECO:0000313" key="2">
    <source>
        <dbReference type="Proteomes" id="UP000180215"/>
    </source>
</evidence>
<proteinExistence type="predicted"/>
<organism evidence="1 2">
    <name type="scientific">Methylorubrum extorquens</name>
    <name type="common">Methylobacterium dichloromethanicum</name>
    <name type="synonym">Methylobacterium extorquens</name>
    <dbReference type="NCBI Taxonomy" id="408"/>
    <lineage>
        <taxon>Bacteria</taxon>
        <taxon>Pseudomonadati</taxon>
        <taxon>Pseudomonadota</taxon>
        <taxon>Alphaproteobacteria</taxon>
        <taxon>Hyphomicrobiales</taxon>
        <taxon>Methylobacteriaceae</taxon>
        <taxon>Methylorubrum</taxon>
    </lineage>
</organism>